<dbReference type="Proteomes" id="UP001150941">
    <property type="component" value="Unassembled WGS sequence"/>
</dbReference>
<proteinExistence type="predicted"/>
<reference evidence="3" key="2">
    <citation type="journal article" date="2023" name="IMA Fungus">
        <title>Comparative genomic study of the Penicillium genus elucidates a diverse pangenome and 15 lateral gene transfer events.</title>
        <authorList>
            <person name="Petersen C."/>
            <person name="Sorensen T."/>
            <person name="Nielsen M.R."/>
            <person name="Sondergaard T.E."/>
            <person name="Sorensen J.L."/>
            <person name="Fitzpatrick D.A."/>
            <person name="Frisvad J.C."/>
            <person name="Nielsen K.L."/>
        </authorList>
    </citation>
    <scope>NUCLEOTIDE SEQUENCE</scope>
    <source>
        <strain evidence="3">IBT 19713</strain>
    </source>
</reference>
<comment type="caution">
    <text evidence="3">The sequence shown here is derived from an EMBL/GenBank/DDBJ whole genome shotgun (WGS) entry which is preliminary data.</text>
</comment>
<feature type="region of interest" description="Disordered" evidence="1">
    <location>
        <begin position="72"/>
        <end position="92"/>
    </location>
</feature>
<sequence>MCIYVAGGSSQLDVCGRTTPPADEAEFFRIANSTVHPVDQPPLMASPLSVRAVKAACIVSNVAPRPLSTLISRRPFSTSPKSGSTAEQSSEQDIAIEEAKRPRWSYTPPAAKAPFSLRARKHPEYRVNEDPAVLDQFYVRLLGDGGEKVLQDELKWLAVTHKSFDQGRRGFNDRLAFLGKNIVQLQASLALVQNGEAVSQIDKYGRTPFTHPATQGLRNLSSDTKSFLTDRTKLADLAMQRYNMEKVIRWNPRDPTNLEGSGLELVLAHSLYAVVGAVAMEKGGQYANEVAKERILAPLGVKVA</sequence>
<reference evidence="3" key="1">
    <citation type="submission" date="2022-11" db="EMBL/GenBank/DDBJ databases">
        <authorList>
            <person name="Petersen C."/>
        </authorList>
    </citation>
    <scope>NUCLEOTIDE SEQUENCE</scope>
    <source>
        <strain evidence="3">IBT 19713</strain>
    </source>
</reference>
<evidence type="ECO:0000256" key="1">
    <source>
        <dbReference type="SAM" id="MobiDB-lite"/>
    </source>
</evidence>
<dbReference type="GO" id="GO:0005762">
    <property type="term" value="C:mitochondrial large ribosomal subunit"/>
    <property type="evidence" value="ECO:0007669"/>
    <property type="project" value="InterPro"/>
</dbReference>
<dbReference type="GeneID" id="83204573"/>
<dbReference type="InterPro" id="IPR036389">
    <property type="entry name" value="RNase_III_sf"/>
</dbReference>
<dbReference type="OrthoDB" id="2281895at2759"/>
<dbReference type="RefSeq" id="XP_058327615.1">
    <property type="nucleotide sequence ID" value="XM_058477270.1"/>
</dbReference>
<dbReference type="CDD" id="cd00593">
    <property type="entry name" value="RIBOc"/>
    <property type="match status" value="1"/>
</dbReference>
<feature type="domain" description="RNase III" evidence="2">
    <location>
        <begin position="152"/>
        <end position="298"/>
    </location>
</feature>
<evidence type="ECO:0000313" key="4">
    <source>
        <dbReference type="Proteomes" id="UP001150941"/>
    </source>
</evidence>
<dbReference type="Pfam" id="PF14622">
    <property type="entry name" value="Ribonucleas_3_3"/>
    <property type="match status" value="1"/>
</dbReference>
<dbReference type="AlphaFoldDB" id="A0A9W9NNV2"/>
<dbReference type="FunFam" id="1.10.1520.10:FF:000018">
    <property type="entry name" value="RNase III domain protein"/>
    <property type="match status" value="1"/>
</dbReference>
<organism evidence="3 4">
    <name type="scientific">Penicillium chermesinum</name>
    <dbReference type="NCBI Taxonomy" id="63820"/>
    <lineage>
        <taxon>Eukaryota</taxon>
        <taxon>Fungi</taxon>
        <taxon>Dikarya</taxon>
        <taxon>Ascomycota</taxon>
        <taxon>Pezizomycotina</taxon>
        <taxon>Eurotiomycetes</taxon>
        <taxon>Eurotiomycetidae</taxon>
        <taxon>Eurotiales</taxon>
        <taxon>Aspergillaceae</taxon>
        <taxon>Penicillium</taxon>
    </lineage>
</organism>
<dbReference type="EMBL" id="JAPQKS010000006">
    <property type="protein sequence ID" value="KAJ5223432.1"/>
    <property type="molecule type" value="Genomic_DNA"/>
</dbReference>
<keyword evidence="4" id="KW-1185">Reference proteome</keyword>
<dbReference type="GO" id="GO:0004525">
    <property type="term" value="F:ribonuclease III activity"/>
    <property type="evidence" value="ECO:0007669"/>
    <property type="project" value="InterPro"/>
</dbReference>
<gene>
    <name evidence="3" type="ORF">N7468_007974</name>
</gene>
<dbReference type="PANTHER" id="PTHR28160:SF1">
    <property type="entry name" value="LARGE RIBOSOMAL SUBUNIT PROTEIN ML57"/>
    <property type="match status" value="1"/>
</dbReference>
<dbReference type="InterPro" id="IPR040030">
    <property type="entry name" value="Ribosomal_mL57"/>
</dbReference>
<dbReference type="GO" id="GO:0006396">
    <property type="term" value="P:RNA processing"/>
    <property type="evidence" value="ECO:0007669"/>
    <property type="project" value="InterPro"/>
</dbReference>
<dbReference type="PANTHER" id="PTHR28160">
    <property type="entry name" value="54S RIBOSOMAL PROTEIN L15, MITOCHONDRIAL"/>
    <property type="match status" value="1"/>
</dbReference>
<dbReference type="SUPFAM" id="SSF69065">
    <property type="entry name" value="RNase III domain-like"/>
    <property type="match status" value="1"/>
</dbReference>
<name>A0A9W9NNV2_9EURO</name>
<evidence type="ECO:0000259" key="2">
    <source>
        <dbReference type="Pfam" id="PF14622"/>
    </source>
</evidence>
<dbReference type="GO" id="GO:0032543">
    <property type="term" value="P:mitochondrial translation"/>
    <property type="evidence" value="ECO:0007669"/>
    <property type="project" value="InterPro"/>
</dbReference>
<dbReference type="Gene3D" id="1.10.1520.10">
    <property type="entry name" value="Ribonuclease III domain"/>
    <property type="match status" value="1"/>
</dbReference>
<accession>A0A9W9NNV2</accession>
<evidence type="ECO:0000313" key="3">
    <source>
        <dbReference type="EMBL" id="KAJ5223432.1"/>
    </source>
</evidence>
<protein>
    <recommendedName>
        <fullName evidence="2">RNase III domain-containing protein</fullName>
    </recommendedName>
</protein>
<dbReference type="InterPro" id="IPR000999">
    <property type="entry name" value="RNase_III_dom"/>
</dbReference>
<dbReference type="GO" id="GO:0003735">
    <property type="term" value="F:structural constituent of ribosome"/>
    <property type="evidence" value="ECO:0007669"/>
    <property type="project" value="InterPro"/>
</dbReference>